<organism evidence="2 3">
    <name type="scientific">Allosphingosinicella indica</name>
    <dbReference type="NCBI Taxonomy" id="941907"/>
    <lineage>
        <taxon>Bacteria</taxon>
        <taxon>Pseudomonadati</taxon>
        <taxon>Pseudomonadota</taxon>
        <taxon>Alphaproteobacteria</taxon>
        <taxon>Sphingomonadales</taxon>
        <taxon>Sphingomonadaceae</taxon>
        <taxon>Allosphingosinicella</taxon>
    </lineage>
</organism>
<evidence type="ECO:0000313" key="2">
    <source>
        <dbReference type="EMBL" id="SMF70501.1"/>
    </source>
</evidence>
<reference evidence="3" key="1">
    <citation type="submission" date="2017-04" db="EMBL/GenBank/DDBJ databases">
        <authorList>
            <person name="Varghese N."/>
            <person name="Submissions S."/>
        </authorList>
    </citation>
    <scope>NUCLEOTIDE SEQUENCE [LARGE SCALE GENOMIC DNA]</scope>
    <source>
        <strain evidence="3">Dd16</strain>
    </source>
</reference>
<dbReference type="EMBL" id="LT840185">
    <property type="protein sequence ID" value="SMF70501.1"/>
    <property type="molecule type" value="Genomic_DNA"/>
</dbReference>
<dbReference type="Proteomes" id="UP000192934">
    <property type="component" value="Chromosome I"/>
</dbReference>
<proteinExistence type="predicted"/>
<protein>
    <recommendedName>
        <fullName evidence="1">DUF6950 domain-containing protein</fullName>
    </recommendedName>
</protein>
<keyword evidence="3" id="KW-1185">Reference proteome</keyword>
<dbReference type="STRING" id="941907.SAMN06295910_1887"/>
<accession>A0A1X7GIZ4</accession>
<dbReference type="Pfam" id="PF22262">
    <property type="entry name" value="DUF6950"/>
    <property type="match status" value="1"/>
</dbReference>
<dbReference type="RefSeq" id="WP_085218539.1">
    <property type="nucleotide sequence ID" value="NZ_LT840185.1"/>
</dbReference>
<dbReference type="AlphaFoldDB" id="A0A1X7GIZ4"/>
<feature type="domain" description="DUF6950" evidence="1">
    <location>
        <begin position="10"/>
        <end position="135"/>
    </location>
</feature>
<name>A0A1X7GIZ4_9SPHN</name>
<dbReference type="InterPro" id="IPR038765">
    <property type="entry name" value="Papain-like_cys_pep_sf"/>
</dbReference>
<gene>
    <name evidence="2" type="ORF">SAMN06295910_1887</name>
</gene>
<evidence type="ECO:0000259" key="1">
    <source>
        <dbReference type="Pfam" id="PF22262"/>
    </source>
</evidence>
<dbReference type="OrthoDB" id="7210727at2"/>
<sequence length="136" mass="14522">MASPTASRRAAALAATQARFAGKPFAWGRADCVVMARAHLKAMGHKVPTLPRYRSALTARRALAAAGYADLEALFDSLLPRIEAAQMWPGDIALMEGDDAFGAVAVCINDKVMGWHEDAACPVIVRVDSLSAVWRA</sequence>
<dbReference type="InterPro" id="IPR053802">
    <property type="entry name" value="DUF6950"/>
</dbReference>
<evidence type="ECO:0000313" key="3">
    <source>
        <dbReference type="Proteomes" id="UP000192934"/>
    </source>
</evidence>
<dbReference type="SUPFAM" id="SSF54001">
    <property type="entry name" value="Cysteine proteinases"/>
    <property type="match status" value="1"/>
</dbReference>